<evidence type="ECO:0008006" key="4">
    <source>
        <dbReference type="Google" id="ProtNLM"/>
    </source>
</evidence>
<reference evidence="2 3" key="1">
    <citation type="submission" date="2022-11" db="EMBL/GenBank/DDBJ databases">
        <title>The characterization of three novel Bacteroidetes species and genomic analysis of their roles in tidal elemental geochemical cycles.</title>
        <authorList>
            <person name="Ma K."/>
        </authorList>
    </citation>
    <scope>NUCLEOTIDE SEQUENCE [LARGE SCALE GENOMIC DNA]</scope>
    <source>
        <strain evidence="2 3">M17</strain>
    </source>
</reference>
<protein>
    <recommendedName>
        <fullName evidence="4">DUF1097 domain-containing protein</fullName>
    </recommendedName>
</protein>
<gene>
    <name evidence="2" type="ORF">OO013_14960</name>
</gene>
<keyword evidence="3" id="KW-1185">Reference proteome</keyword>
<keyword evidence="1" id="KW-1133">Transmembrane helix</keyword>
<evidence type="ECO:0000256" key="1">
    <source>
        <dbReference type="SAM" id="Phobius"/>
    </source>
</evidence>
<dbReference type="EMBL" id="JAPFQN010000009">
    <property type="protein sequence ID" value="MCX2745178.1"/>
    <property type="molecule type" value="Genomic_DNA"/>
</dbReference>
<sequence>MKTFGMTILVGVLVYFLHPFLPWYSPMIFSIIVFAAIEMKLGNVFAAAFFGSVLASLILTFQIDTANEAILSSRMAGIFDLTSSIYLHVITALIAGISGMLGGFLGYSFRRMLVKRRKDNLYYGGR</sequence>
<proteinExistence type="predicted"/>
<comment type="caution">
    <text evidence="2">The sequence shown here is derived from an EMBL/GenBank/DDBJ whole genome shotgun (WGS) entry which is preliminary data.</text>
</comment>
<keyword evidence="1" id="KW-0812">Transmembrane</keyword>
<feature type="transmembrane region" description="Helical" evidence="1">
    <location>
        <begin position="83"/>
        <end position="109"/>
    </location>
</feature>
<dbReference type="RefSeq" id="WP_266057730.1">
    <property type="nucleotide sequence ID" value="NZ_JAPFQN010000009.1"/>
</dbReference>
<feature type="transmembrane region" description="Helical" evidence="1">
    <location>
        <begin position="20"/>
        <end position="37"/>
    </location>
</feature>
<evidence type="ECO:0000313" key="2">
    <source>
        <dbReference type="EMBL" id="MCX2745178.1"/>
    </source>
</evidence>
<keyword evidence="1" id="KW-0472">Membrane</keyword>
<name>A0ABT3RTR4_9BACT</name>
<organism evidence="2 3">
    <name type="scientific">Mangrovivirga halotolerans</name>
    <dbReference type="NCBI Taxonomy" id="2993936"/>
    <lineage>
        <taxon>Bacteria</taxon>
        <taxon>Pseudomonadati</taxon>
        <taxon>Bacteroidota</taxon>
        <taxon>Cytophagia</taxon>
        <taxon>Cytophagales</taxon>
        <taxon>Mangrovivirgaceae</taxon>
        <taxon>Mangrovivirga</taxon>
    </lineage>
</organism>
<evidence type="ECO:0000313" key="3">
    <source>
        <dbReference type="Proteomes" id="UP001209885"/>
    </source>
</evidence>
<accession>A0ABT3RTR4</accession>
<dbReference type="Proteomes" id="UP001209885">
    <property type="component" value="Unassembled WGS sequence"/>
</dbReference>
<feature type="transmembrane region" description="Helical" evidence="1">
    <location>
        <begin position="44"/>
        <end position="63"/>
    </location>
</feature>